<dbReference type="Gene3D" id="3.20.20.30">
    <property type="entry name" value="Luciferase-like domain"/>
    <property type="match status" value="1"/>
</dbReference>
<dbReference type="PANTHER" id="PTHR42847">
    <property type="entry name" value="ALKANESULFONATE MONOOXYGENASE"/>
    <property type="match status" value="1"/>
</dbReference>
<keyword evidence="4" id="KW-0503">Monooxygenase</keyword>
<dbReference type="SUPFAM" id="SSF51679">
    <property type="entry name" value="Bacterial luciferase-like"/>
    <property type="match status" value="1"/>
</dbReference>
<keyword evidence="7" id="KW-1185">Reference proteome</keyword>
<sequence>MAQGDRLIMQLGFWTPLPHIVQAEPAIEKAVSDAARSGIVQPDRFLEFAIEAVTRAERCGFEVTLVAERWLGPDHASWILATALACATRTMEIMVAVHPGIITPQVVAKMGATLDRISGGRFSTNIVNGWWPEEMNVFGNGAWLPSGEERYRRMDEFVRAIRSLWTESEPRLDGRFFQLDGTALPLRPVQSPCPPIYAASRSDEGKDTIARSCDCWFAEYDTDFRLYEANLDKIRADIADMRERAARHGRTLRFGLSAHVITAADSADAVRQAEELEEYGRRDRVALTAAKSLGAGLMGTPETVASRIDTYAEIGIDLVMLRFHPTLDGLESFATNVMPLVTSLNRAKAGA</sequence>
<dbReference type="InterPro" id="IPR011251">
    <property type="entry name" value="Luciferase-like_dom"/>
</dbReference>
<organism evidence="6 7">
    <name type="scientific">Azospirillum endophyticum</name>
    <dbReference type="NCBI Taxonomy" id="2800326"/>
    <lineage>
        <taxon>Bacteria</taxon>
        <taxon>Pseudomonadati</taxon>
        <taxon>Pseudomonadota</taxon>
        <taxon>Alphaproteobacteria</taxon>
        <taxon>Rhodospirillales</taxon>
        <taxon>Azospirillaceae</taxon>
        <taxon>Azospirillum</taxon>
    </lineage>
</organism>
<dbReference type="PANTHER" id="PTHR42847:SF4">
    <property type="entry name" value="ALKANESULFONATE MONOOXYGENASE-RELATED"/>
    <property type="match status" value="1"/>
</dbReference>
<evidence type="ECO:0000256" key="4">
    <source>
        <dbReference type="ARBA" id="ARBA00023033"/>
    </source>
</evidence>
<name>A0ABS1FF69_9PROT</name>
<dbReference type="Pfam" id="PF00296">
    <property type="entry name" value="Bac_luciferase"/>
    <property type="match status" value="1"/>
</dbReference>
<reference evidence="7" key="1">
    <citation type="submission" date="2021-01" db="EMBL/GenBank/DDBJ databases">
        <title>Genome public.</title>
        <authorList>
            <person name="Liu C."/>
            <person name="Sun Q."/>
        </authorList>
    </citation>
    <scope>NUCLEOTIDE SEQUENCE [LARGE SCALE GENOMIC DNA]</scope>
    <source>
        <strain evidence="7">YIM B02556</strain>
    </source>
</reference>
<comment type="caution">
    <text evidence="6">The sequence shown here is derived from an EMBL/GenBank/DDBJ whole genome shotgun (WGS) entry which is preliminary data.</text>
</comment>
<dbReference type="EMBL" id="JAENHM010000078">
    <property type="protein sequence ID" value="MBK1842091.1"/>
    <property type="molecule type" value="Genomic_DNA"/>
</dbReference>
<evidence type="ECO:0000256" key="1">
    <source>
        <dbReference type="ARBA" id="ARBA00022630"/>
    </source>
</evidence>
<dbReference type="InterPro" id="IPR036661">
    <property type="entry name" value="Luciferase-like_sf"/>
</dbReference>
<evidence type="ECO:0000313" key="6">
    <source>
        <dbReference type="EMBL" id="MBK1842091.1"/>
    </source>
</evidence>
<gene>
    <name evidence="6" type="ORF">JHL17_32310</name>
</gene>
<protein>
    <submittedName>
        <fullName evidence="6">LLM class flavin-dependent oxidoreductase</fullName>
    </submittedName>
</protein>
<evidence type="ECO:0000256" key="3">
    <source>
        <dbReference type="ARBA" id="ARBA00023002"/>
    </source>
</evidence>
<evidence type="ECO:0000259" key="5">
    <source>
        <dbReference type="Pfam" id="PF00296"/>
    </source>
</evidence>
<proteinExistence type="predicted"/>
<accession>A0ABS1FF69</accession>
<evidence type="ECO:0000256" key="2">
    <source>
        <dbReference type="ARBA" id="ARBA00022643"/>
    </source>
</evidence>
<keyword evidence="2" id="KW-0288">FMN</keyword>
<dbReference type="Proteomes" id="UP000652760">
    <property type="component" value="Unassembled WGS sequence"/>
</dbReference>
<keyword evidence="1" id="KW-0285">Flavoprotein</keyword>
<feature type="domain" description="Luciferase-like" evidence="5">
    <location>
        <begin position="46"/>
        <end position="317"/>
    </location>
</feature>
<evidence type="ECO:0000313" key="7">
    <source>
        <dbReference type="Proteomes" id="UP000652760"/>
    </source>
</evidence>
<dbReference type="RefSeq" id="WP_200198768.1">
    <property type="nucleotide sequence ID" value="NZ_JAENHM010000078.1"/>
</dbReference>
<dbReference type="InterPro" id="IPR050172">
    <property type="entry name" value="SsuD_RutA_monooxygenase"/>
</dbReference>
<keyword evidence="3" id="KW-0560">Oxidoreductase</keyword>